<accession>A0A4Z2DSN4</accession>
<feature type="region of interest" description="Disordered" evidence="1">
    <location>
        <begin position="52"/>
        <end position="81"/>
    </location>
</feature>
<feature type="compositionally biased region" description="Basic and acidic residues" evidence="1">
    <location>
        <begin position="65"/>
        <end position="81"/>
    </location>
</feature>
<name>A0A4Z2DSN4_SCHJA</name>
<dbReference type="Proteomes" id="UP000311919">
    <property type="component" value="Unassembled WGS sequence"/>
</dbReference>
<evidence type="ECO:0000256" key="1">
    <source>
        <dbReference type="SAM" id="MobiDB-lite"/>
    </source>
</evidence>
<evidence type="ECO:0000313" key="3">
    <source>
        <dbReference type="Proteomes" id="UP000311919"/>
    </source>
</evidence>
<organism evidence="2 3">
    <name type="scientific">Schistosoma japonicum</name>
    <name type="common">Blood fluke</name>
    <dbReference type="NCBI Taxonomy" id="6182"/>
    <lineage>
        <taxon>Eukaryota</taxon>
        <taxon>Metazoa</taxon>
        <taxon>Spiralia</taxon>
        <taxon>Lophotrochozoa</taxon>
        <taxon>Platyhelminthes</taxon>
        <taxon>Trematoda</taxon>
        <taxon>Digenea</taxon>
        <taxon>Strigeidida</taxon>
        <taxon>Schistosomatoidea</taxon>
        <taxon>Schistosomatidae</taxon>
        <taxon>Schistosoma</taxon>
    </lineage>
</organism>
<feature type="non-terminal residue" evidence="2">
    <location>
        <position position="81"/>
    </location>
</feature>
<dbReference type="OrthoDB" id="10520492at2759"/>
<reference evidence="2 3" key="1">
    <citation type="submission" date="2019-03" db="EMBL/GenBank/DDBJ databases">
        <title>An improved genome assembly of the fluke Schistosoma japonicum.</title>
        <authorList>
            <person name="Hu W."/>
            <person name="Luo F."/>
            <person name="Yin M."/>
            <person name="Mo X."/>
            <person name="Sun C."/>
            <person name="Wu Q."/>
            <person name="Zhu B."/>
            <person name="Xiang M."/>
            <person name="Wang J."/>
            <person name="Wang Y."/>
            <person name="Zhang T."/>
            <person name="Xu B."/>
            <person name="Zheng H."/>
            <person name="Feng Z."/>
        </authorList>
    </citation>
    <scope>NUCLEOTIDE SEQUENCE [LARGE SCALE GENOMIC DNA]</scope>
    <source>
        <strain evidence="2">HuSjv2</strain>
        <tissue evidence="2">Worms</tissue>
    </source>
</reference>
<comment type="caution">
    <text evidence="2">The sequence shown here is derived from an EMBL/GenBank/DDBJ whole genome shotgun (WGS) entry which is preliminary data.</text>
</comment>
<dbReference type="EMBL" id="SKCS01000049">
    <property type="protein sequence ID" value="TNN19541.1"/>
    <property type="molecule type" value="Genomic_DNA"/>
</dbReference>
<protein>
    <submittedName>
        <fullName evidence="2">GDNF-inducible zinc finger 1</fullName>
    </submittedName>
</protein>
<keyword evidence="3" id="KW-1185">Reference proteome</keyword>
<proteinExistence type="predicted"/>
<evidence type="ECO:0000313" key="2">
    <source>
        <dbReference type="EMBL" id="TNN19541.1"/>
    </source>
</evidence>
<dbReference type="AlphaFoldDB" id="A0A4Z2DSN4"/>
<gene>
    <name evidence="2" type="ORF">EWB00_008756</name>
</gene>
<dbReference type="STRING" id="6182.A0A4Z2DSN4"/>
<sequence length="81" mass="9101">MEIGPNLCVWSIQSGIDHELNSMKNLSPIVQQKNSFAYNRSNGVVLELESDSETEVESTPKHHSTLTDHDILIENDHQGNQ</sequence>